<reference evidence="2" key="2">
    <citation type="submission" date="2025-08" db="UniProtKB">
        <authorList>
            <consortium name="Ensembl"/>
        </authorList>
    </citation>
    <scope>IDENTIFICATION</scope>
    <source>
        <strain evidence="2">Guanapo</strain>
    </source>
</reference>
<evidence type="ECO:0000259" key="1">
    <source>
        <dbReference type="Pfam" id="PF16740"/>
    </source>
</evidence>
<accession>A0A3P9PS58</accession>
<keyword evidence="3" id="KW-1185">Reference proteome</keyword>
<feature type="domain" description="Ska2 N-terminal" evidence="1">
    <location>
        <begin position="5"/>
        <end position="86"/>
    </location>
</feature>
<dbReference type="Ensembl" id="ENSPRET00000024850.1">
    <property type="protein sequence ID" value="ENSPREP00000024605.1"/>
    <property type="gene ID" value="ENSPREG00000016620.1"/>
</dbReference>
<protein>
    <recommendedName>
        <fullName evidence="1">Ska2 N-terminal domain-containing protein</fullName>
    </recommendedName>
</protein>
<reference evidence="2" key="3">
    <citation type="submission" date="2025-09" db="UniProtKB">
        <authorList>
            <consortium name="Ensembl"/>
        </authorList>
    </citation>
    <scope>IDENTIFICATION</scope>
    <source>
        <strain evidence="2">Guanapo</strain>
    </source>
</reference>
<proteinExistence type="predicted"/>
<organism evidence="2 3">
    <name type="scientific">Poecilia reticulata</name>
    <name type="common">Guppy</name>
    <name type="synonym">Acanthophacelus reticulatus</name>
    <dbReference type="NCBI Taxonomy" id="8081"/>
    <lineage>
        <taxon>Eukaryota</taxon>
        <taxon>Metazoa</taxon>
        <taxon>Chordata</taxon>
        <taxon>Craniata</taxon>
        <taxon>Vertebrata</taxon>
        <taxon>Euteleostomi</taxon>
        <taxon>Actinopterygii</taxon>
        <taxon>Neopterygii</taxon>
        <taxon>Teleostei</taxon>
        <taxon>Neoteleostei</taxon>
        <taxon>Acanthomorphata</taxon>
        <taxon>Ovalentaria</taxon>
        <taxon>Atherinomorphae</taxon>
        <taxon>Cyprinodontiformes</taxon>
        <taxon>Poeciliidae</taxon>
        <taxon>Poeciliinae</taxon>
        <taxon>Poecilia</taxon>
    </lineage>
</organism>
<sequence>IATAVDKPSKFSFLKSEADLEYIERRLKLDFINDASERGSFAKENVTGILENLKSIKAKHSFLRCQVSQITDAQKGSMELIRNRLDNCFLCVINFTAIPDIEHACSDSGEKKKFPLSLQQNLTQYKQPSARTDWCFEKTEQRHKKQKE</sequence>
<dbReference type="AlphaFoldDB" id="A0A3P9PS58"/>
<dbReference type="Bgee" id="ENSPREG00000016620">
    <property type="expression patterns" value="Expressed in caudal fin and 1 other cell type or tissue"/>
</dbReference>
<dbReference type="InterPro" id="IPR042091">
    <property type="entry name" value="Ska2_N"/>
</dbReference>
<evidence type="ECO:0000313" key="2">
    <source>
        <dbReference type="Ensembl" id="ENSPREP00000024605.1"/>
    </source>
</evidence>
<reference evidence="3" key="1">
    <citation type="submission" date="2013-11" db="EMBL/GenBank/DDBJ databases">
        <title>The genomic landscape of the Guanapo guppy.</title>
        <authorList>
            <person name="Kuenstner A."/>
            <person name="Dreyer C."/>
        </authorList>
    </citation>
    <scope>NUCLEOTIDE SEQUENCE</scope>
    <source>
        <strain evidence="3">Guanapo</strain>
    </source>
</reference>
<dbReference type="STRING" id="8081.ENSPREP00000024605"/>
<evidence type="ECO:0000313" key="3">
    <source>
        <dbReference type="Proteomes" id="UP000242638"/>
    </source>
</evidence>
<dbReference type="Gene3D" id="6.10.250.1380">
    <property type="match status" value="1"/>
</dbReference>
<name>A0A3P9PS58_POERE</name>
<dbReference type="Pfam" id="PF16740">
    <property type="entry name" value="SKA2"/>
    <property type="match status" value="1"/>
</dbReference>
<dbReference type="GeneTree" id="ENSGT00940000175043"/>
<dbReference type="Proteomes" id="UP000242638">
    <property type="component" value="Unassembled WGS sequence"/>
</dbReference>